<feature type="transmembrane region" description="Helical" evidence="1">
    <location>
        <begin position="35"/>
        <end position="55"/>
    </location>
</feature>
<organism evidence="2 3">
    <name type="scientific">Pontibacter populi</name>
    <dbReference type="NCBI Taxonomy" id="890055"/>
    <lineage>
        <taxon>Bacteria</taxon>
        <taxon>Pseudomonadati</taxon>
        <taxon>Bacteroidota</taxon>
        <taxon>Cytophagia</taxon>
        <taxon>Cytophagales</taxon>
        <taxon>Hymenobacteraceae</taxon>
        <taxon>Pontibacter</taxon>
    </lineage>
</organism>
<keyword evidence="1" id="KW-1133">Transmembrane helix</keyword>
<sequence length="68" mass="7686">MKRFALTLIVLISAIAVFNLTQLNYADLTADNNYMLYLNLAGNILILISLVISYVRLSKETIKEHNEA</sequence>
<protein>
    <submittedName>
        <fullName evidence="2">Uncharacterized protein</fullName>
    </submittedName>
</protein>
<dbReference type="RefSeq" id="WP_350412820.1">
    <property type="nucleotide sequence ID" value="NZ_JBEOKT010000010.1"/>
</dbReference>
<keyword evidence="3" id="KW-1185">Reference proteome</keyword>
<keyword evidence="1" id="KW-0472">Membrane</keyword>
<comment type="caution">
    <text evidence="2">The sequence shown here is derived from an EMBL/GenBank/DDBJ whole genome shotgun (WGS) entry which is preliminary data.</text>
</comment>
<reference evidence="2 3" key="1">
    <citation type="submission" date="2024-06" db="EMBL/GenBank/DDBJ databases">
        <title>Pontibacter populi HYL7-15.</title>
        <authorList>
            <person name="Kim M.K."/>
        </authorList>
    </citation>
    <scope>NUCLEOTIDE SEQUENCE [LARGE SCALE GENOMIC DNA]</scope>
    <source>
        <strain evidence="2 3">HYL7-15</strain>
    </source>
</reference>
<gene>
    <name evidence="2" type="ORF">ABS362_12530</name>
</gene>
<evidence type="ECO:0000256" key="1">
    <source>
        <dbReference type="SAM" id="Phobius"/>
    </source>
</evidence>
<dbReference type="Proteomes" id="UP001476807">
    <property type="component" value="Unassembled WGS sequence"/>
</dbReference>
<evidence type="ECO:0000313" key="3">
    <source>
        <dbReference type="Proteomes" id="UP001476807"/>
    </source>
</evidence>
<proteinExistence type="predicted"/>
<accession>A0ABV1RVF4</accession>
<name>A0ABV1RVF4_9BACT</name>
<dbReference type="EMBL" id="JBEOKT010000010">
    <property type="protein sequence ID" value="MER2998374.1"/>
    <property type="molecule type" value="Genomic_DNA"/>
</dbReference>
<keyword evidence="1" id="KW-0812">Transmembrane</keyword>
<evidence type="ECO:0000313" key="2">
    <source>
        <dbReference type="EMBL" id="MER2998374.1"/>
    </source>
</evidence>